<dbReference type="Proteomes" id="UP000054324">
    <property type="component" value="Unassembled WGS sequence"/>
</dbReference>
<dbReference type="EMBL" id="KL596692">
    <property type="protein sequence ID" value="KER28766.1"/>
    <property type="molecule type" value="Genomic_DNA"/>
</dbReference>
<sequence length="79" mass="8482">MPHEGSTRAGTLPGCPSLDRRSREVEVGFEPRTFRSVSSRSIATWSISPCAILSLFQGDPGCLSSIKKPFGCNTLSVPN</sequence>
<reference evidence="1 2" key="1">
    <citation type="submission" date="2013-11" db="EMBL/GenBank/DDBJ databases">
        <title>Opisthorchis viverrini - life in the bile duct.</title>
        <authorList>
            <person name="Young N.D."/>
            <person name="Nagarajan N."/>
            <person name="Lin S.J."/>
            <person name="Korhonen P.K."/>
            <person name="Jex A.R."/>
            <person name="Hall R.S."/>
            <person name="Safavi-Hemami H."/>
            <person name="Kaewkong W."/>
            <person name="Bertrand D."/>
            <person name="Gao S."/>
            <person name="Seet Q."/>
            <person name="Wongkham S."/>
            <person name="Teh B.T."/>
            <person name="Wongkham C."/>
            <person name="Intapan P.M."/>
            <person name="Maleewong W."/>
            <person name="Yang X."/>
            <person name="Hu M."/>
            <person name="Wang Z."/>
            <person name="Hofmann A."/>
            <person name="Sternberg P.W."/>
            <person name="Tan P."/>
            <person name="Wang J."/>
            <person name="Gasser R.B."/>
        </authorList>
    </citation>
    <scope>NUCLEOTIDE SEQUENCE [LARGE SCALE GENOMIC DNA]</scope>
</reference>
<evidence type="ECO:0000313" key="2">
    <source>
        <dbReference type="Proteomes" id="UP000054324"/>
    </source>
</evidence>
<dbReference type="GeneID" id="20318639"/>
<dbReference type="RefSeq" id="XP_009167470.1">
    <property type="nucleotide sequence ID" value="XM_009169206.1"/>
</dbReference>
<accession>A0A074ZNT6</accession>
<dbReference type="KEGG" id="ovi:T265_04457"/>
<gene>
    <name evidence="1" type="ORF">T265_04457</name>
</gene>
<keyword evidence="2" id="KW-1185">Reference proteome</keyword>
<proteinExistence type="predicted"/>
<name>A0A074ZNT6_OPIVI</name>
<dbReference type="AlphaFoldDB" id="A0A074ZNT6"/>
<dbReference type="CTD" id="20318639"/>
<organism evidence="1 2">
    <name type="scientific">Opisthorchis viverrini</name>
    <name type="common">Southeast Asian liver fluke</name>
    <dbReference type="NCBI Taxonomy" id="6198"/>
    <lineage>
        <taxon>Eukaryota</taxon>
        <taxon>Metazoa</taxon>
        <taxon>Spiralia</taxon>
        <taxon>Lophotrochozoa</taxon>
        <taxon>Platyhelminthes</taxon>
        <taxon>Trematoda</taxon>
        <taxon>Digenea</taxon>
        <taxon>Opisthorchiida</taxon>
        <taxon>Opisthorchiata</taxon>
        <taxon>Opisthorchiidae</taxon>
        <taxon>Opisthorchis</taxon>
    </lineage>
</organism>
<protein>
    <submittedName>
        <fullName evidence="1">Uncharacterized protein</fullName>
    </submittedName>
</protein>
<evidence type="ECO:0000313" key="1">
    <source>
        <dbReference type="EMBL" id="KER28766.1"/>
    </source>
</evidence>